<dbReference type="PANTHER" id="PTHR11909">
    <property type="entry name" value="CASEIN KINASE-RELATED"/>
    <property type="match status" value="1"/>
</dbReference>
<dbReference type="EC" id="2.7.11.1" evidence="1"/>
<feature type="domain" description="Protein kinase" evidence="3">
    <location>
        <begin position="34"/>
        <end position="318"/>
    </location>
</feature>
<proteinExistence type="predicted"/>
<evidence type="ECO:0000256" key="2">
    <source>
        <dbReference type="SAM" id="MobiDB-lite"/>
    </source>
</evidence>
<dbReference type="SMART" id="SM00220">
    <property type="entry name" value="S_TKc"/>
    <property type="match status" value="1"/>
</dbReference>
<reference evidence="5" key="1">
    <citation type="submission" date="2023-01" db="EMBL/GenBank/DDBJ databases">
        <title>Key to firefly adult light organ development and bioluminescence: homeobox transcription factors regulate luciferase expression and transportation to peroxisome.</title>
        <authorList>
            <person name="Fu X."/>
        </authorList>
    </citation>
    <scope>NUCLEOTIDE SEQUENCE [LARGE SCALE GENOMIC DNA]</scope>
</reference>
<dbReference type="Proteomes" id="UP001353858">
    <property type="component" value="Unassembled WGS sequence"/>
</dbReference>
<name>A0AAN7PNS5_9COLE</name>
<sequence>MERAAKKPKKTNGYKLPDPLPPGLILEDIAKKKWKLGPSIGKGGFGEIYSAQEFSTTSKNKYPNVIKIEPHTNGPLFVEMHFYMRNAKPEFVEAFKKEKNLKYLGMPTYLGSGRHEHDNQIYRFVVMEKFGTDIWKLFVENNHKFSPETVFKLGTQILNVLEYIHSRGYIHADIKGANVLLGLNSAAMTQVYLVDFGLCTHYSSTDKPNPKKAHNGTLQYVSRDGHLGVESRRGDLEILGYNLVQWLGCNLPWDNNSFKTPIAVQECKEKYMKNLPDFFKTCFGIAKPPNEIVDYMKYVVSLKFEVDPDYTKLRNILVAGVEAAGGSIESPFNFKSIKSPNKRKLPPKELSAPKKIEEPKKKKVASKAKSVNGTTKKTKEKNEDEYNGDDADRVDKDDSTVGFNEAMLAVRNKMKLNKESAKQKTVSTKKQLRTRKNVNYNERSRSNTRSDRNSFSDNEPISPRRRHP</sequence>
<comment type="caution">
    <text evidence="4">The sequence shown here is derived from an EMBL/GenBank/DDBJ whole genome shotgun (WGS) entry which is preliminary data.</text>
</comment>
<feature type="compositionally biased region" description="Basic and acidic residues" evidence="2">
    <location>
        <begin position="380"/>
        <end position="398"/>
    </location>
</feature>
<dbReference type="PROSITE" id="PS00108">
    <property type="entry name" value="PROTEIN_KINASE_ST"/>
    <property type="match status" value="1"/>
</dbReference>
<dbReference type="SUPFAM" id="SSF56112">
    <property type="entry name" value="Protein kinase-like (PK-like)"/>
    <property type="match status" value="1"/>
</dbReference>
<dbReference type="PROSITE" id="PS50011">
    <property type="entry name" value="PROTEIN_KINASE_DOM"/>
    <property type="match status" value="1"/>
</dbReference>
<evidence type="ECO:0000259" key="3">
    <source>
        <dbReference type="PROSITE" id="PS50011"/>
    </source>
</evidence>
<dbReference type="AlphaFoldDB" id="A0AAN7PNS5"/>
<dbReference type="GO" id="GO:0005524">
    <property type="term" value="F:ATP binding"/>
    <property type="evidence" value="ECO:0007669"/>
    <property type="project" value="InterPro"/>
</dbReference>
<dbReference type="GO" id="GO:0004674">
    <property type="term" value="F:protein serine/threonine kinase activity"/>
    <property type="evidence" value="ECO:0007669"/>
    <property type="project" value="UniProtKB-EC"/>
</dbReference>
<gene>
    <name evidence="4" type="ORF">RN001_001592</name>
</gene>
<evidence type="ECO:0000313" key="4">
    <source>
        <dbReference type="EMBL" id="KAK4885321.1"/>
    </source>
</evidence>
<evidence type="ECO:0000256" key="1">
    <source>
        <dbReference type="ARBA" id="ARBA00012513"/>
    </source>
</evidence>
<evidence type="ECO:0000313" key="5">
    <source>
        <dbReference type="Proteomes" id="UP001353858"/>
    </source>
</evidence>
<dbReference type="Gene3D" id="1.10.510.10">
    <property type="entry name" value="Transferase(Phosphotransferase) domain 1"/>
    <property type="match status" value="1"/>
</dbReference>
<dbReference type="Pfam" id="PF00069">
    <property type="entry name" value="Pkinase"/>
    <property type="match status" value="1"/>
</dbReference>
<dbReference type="InterPro" id="IPR000719">
    <property type="entry name" value="Prot_kinase_dom"/>
</dbReference>
<protein>
    <recommendedName>
        <fullName evidence="1">non-specific serine/threonine protein kinase</fullName>
        <ecNumber evidence="1">2.7.11.1</ecNumber>
    </recommendedName>
</protein>
<feature type="compositionally biased region" description="Basic and acidic residues" evidence="2">
    <location>
        <begin position="442"/>
        <end position="454"/>
    </location>
</feature>
<feature type="compositionally biased region" description="Basic and acidic residues" evidence="2">
    <location>
        <begin position="351"/>
        <end position="360"/>
    </location>
</feature>
<organism evidence="4 5">
    <name type="scientific">Aquatica leii</name>
    <dbReference type="NCBI Taxonomy" id="1421715"/>
    <lineage>
        <taxon>Eukaryota</taxon>
        <taxon>Metazoa</taxon>
        <taxon>Ecdysozoa</taxon>
        <taxon>Arthropoda</taxon>
        <taxon>Hexapoda</taxon>
        <taxon>Insecta</taxon>
        <taxon>Pterygota</taxon>
        <taxon>Neoptera</taxon>
        <taxon>Endopterygota</taxon>
        <taxon>Coleoptera</taxon>
        <taxon>Polyphaga</taxon>
        <taxon>Elateriformia</taxon>
        <taxon>Elateroidea</taxon>
        <taxon>Lampyridae</taxon>
        <taxon>Luciolinae</taxon>
        <taxon>Aquatica</taxon>
    </lineage>
</organism>
<feature type="region of interest" description="Disordered" evidence="2">
    <location>
        <begin position="336"/>
        <end position="398"/>
    </location>
</feature>
<feature type="region of interest" description="Disordered" evidence="2">
    <location>
        <begin position="414"/>
        <end position="468"/>
    </location>
</feature>
<dbReference type="InterPro" id="IPR011009">
    <property type="entry name" value="Kinase-like_dom_sf"/>
</dbReference>
<dbReference type="EMBL" id="JARPUR010000001">
    <property type="protein sequence ID" value="KAK4885321.1"/>
    <property type="molecule type" value="Genomic_DNA"/>
</dbReference>
<accession>A0AAN7PNS5</accession>
<keyword evidence="5" id="KW-1185">Reference proteome</keyword>
<dbReference type="InterPro" id="IPR008271">
    <property type="entry name" value="Ser/Thr_kinase_AS"/>
</dbReference>
<dbReference type="InterPro" id="IPR050235">
    <property type="entry name" value="CK1_Ser-Thr_kinase"/>
</dbReference>